<sequence>MERLRDPRSRAEELAPSIKPIADRVDWLAGKDPEMLVRVQGAIGVGAGTLLALGRFPRLSALLLAASLLPTLVAEHQYWAEDDPERRETERSLLLLKGGLAAALLMLATEPRRYRNLAALRRQAHDARTRAAVETRAMRRQAQAEMRQARREAARQVRRARREALRSAKAPAKIPARIPVKIKR</sequence>
<dbReference type="AlphaFoldDB" id="A0A7W3RBX9"/>
<proteinExistence type="predicted"/>
<comment type="caution">
    <text evidence="6">The sequence shown here is derived from an EMBL/GenBank/DDBJ whole genome shotgun (WGS) entry which is preliminary data.</text>
</comment>
<dbReference type="EMBL" id="JACJII010000001">
    <property type="protein sequence ID" value="MBA9007487.1"/>
    <property type="molecule type" value="Genomic_DNA"/>
</dbReference>
<keyword evidence="2" id="KW-0812">Transmembrane</keyword>
<evidence type="ECO:0000256" key="2">
    <source>
        <dbReference type="ARBA" id="ARBA00022692"/>
    </source>
</evidence>
<dbReference type="Proteomes" id="UP000539313">
    <property type="component" value="Unassembled WGS sequence"/>
</dbReference>
<name>A0A7W3RBX9_9ACTN</name>
<evidence type="ECO:0000256" key="4">
    <source>
        <dbReference type="ARBA" id="ARBA00023136"/>
    </source>
</evidence>
<evidence type="ECO:0000256" key="3">
    <source>
        <dbReference type="ARBA" id="ARBA00022989"/>
    </source>
</evidence>
<comment type="subcellular location">
    <subcellularLocation>
        <location evidence="1">Membrane</location>
        <topology evidence="1">Multi-pass membrane protein</topology>
    </subcellularLocation>
</comment>
<evidence type="ECO:0000256" key="1">
    <source>
        <dbReference type="ARBA" id="ARBA00004141"/>
    </source>
</evidence>
<reference evidence="6 7" key="1">
    <citation type="submission" date="2020-08" db="EMBL/GenBank/DDBJ databases">
        <title>Sequencing the genomes of 1000 actinobacteria strains.</title>
        <authorList>
            <person name="Klenk H.-P."/>
        </authorList>
    </citation>
    <scope>NUCLEOTIDE SEQUENCE [LARGE SCALE GENOMIC DNA]</scope>
    <source>
        <strain evidence="6 7">DSM 45823</strain>
    </source>
</reference>
<dbReference type="GO" id="GO:0016020">
    <property type="term" value="C:membrane"/>
    <property type="evidence" value="ECO:0007669"/>
    <property type="project" value="UniProtKB-SubCell"/>
</dbReference>
<dbReference type="InterPro" id="IPR032808">
    <property type="entry name" value="DoxX"/>
</dbReference>
<protein>
    <submittedName>
        <fullName evidence="6">Putative membrane protein YphA (DoxX/SURF4 family)</fullName>
    </submittedName>
</protein>
<evidence type="ECO:0000256" key="5">
    <source>
        <dbReference type="SAM" id="Coils"/>
    </source>
</evidence>
<feature type="coiled-coil region" evidence="5">
    <location>
        <begin position="132"/>
        <end position="163"/>
    </location>
</feature>
<keyword evidence="5" id="KW-0175">Coiled coil</keyword>
<evidence type="ECO:0000313" key="7">
    <source>
        <dbReference type="Proteomes" id="UP000539313"/>
    </source>
</evidence>
<keyword evidence="3" id="KW-1133">Transmembrane helix</keyword>
<organism evidence="6 7">
    <name type="scientific">Thermomonospora cellulosilytica</name>
    <dbReference type="NCBI Taxonomy" id="1411118"/>
    <lineage>
        <taxon>Bacteria</taxon>
        <taxon>Bacillati</taxon>
        <taxon>Actinomycetota</taxon>
        <taxon>Actinomycetes</taxon>
        <taxon>Streptosporangiales</taxon>
        <taxon>Thermomonosporaceae</taxon>
        <taxon>Thermomonospora</taxon>
    </lineage>
</organism>
<keyword evidence="7" id="KW-1185">Reference proteome</keyword>
<dbReference type="Pfam" id="PF07681">
    <property type="entry name" value="DoxX"/>
    <property type="match status" value="1"/>
</dbReference>
<keyword evidence="4" id="KW-0472">Membrane</keyword>
<gene>
    <name evidence="6" type="ORF">HNR21_006369</name>
</gene>
<evidence type="ECO:0000313" key="6">
    <source>
        <dbReference type="EMBL" id="MBA9007487.1"/>
    </source>
</evidence>
<accession>A0A7W3RBX9</accession>